<evidence type="ECO:0000313" key="4">
    <source>
        <dbReference type="EMBL" id="RMZ02488.1"/>
    </source>
</evidence>
<evidence type="ECO:0000256" key="2">
    <source>
        <dbReference type="SAM" id="MobiDB-lite"/>
    </source>
</evidence>
<evidence type="ECO:0000313" key="5">
    <source>
        <dbReference type="Proteomes" id="UP000281468"/>
    </source>
</evidence>
<dbReference type="Proteomes" id="UP000281468">
    <property type="component" value="Unassembled WGS sequence"/>
</dbReference>
<evidence type="ECO:0000256" key="1">
    <source>
        <dbReference type="ARBA" id="ARBA00022801"/>
    </source>
</evidence>
<dbReference type="PANTHER" id="PTHR48081">
    <property type="entry name" value="AB HYDROLASE SUPERFAMILY PROTEIN C4A8.06C"/>
    <property type="match status" value="1"/>
</dbReference>
<protein>
    <recommendedName>
        <fullName evidence="3">Alpha/beta hydrolase fold-3 domain-containing protein</fullName>
    </recommendedName>
</protein>
<dbReference type="EMBL" id="QWIQ01000166">
    <property type="protein sequence ID" value="RMZ02488.1"/>
    <property type="molecule type" value="Genomic_DNA"/>
</dbReference>
<evidence type="ECO:0000259" key="3">
    <source>
        <dbReference type="Pfam" id="PF07859"/>
    </source>
</evidence>
<dbReference type="InterPro" id="IPR029058">
    <property type="entry name" value="AB_hydrolase_fold"/>
</dbReference>
<dbReference type="VEuPathDB" id="FungiDB:BTJ68_13647"/>
<dbReference type="SUPFAM" id="SSF53474">
    <property type="entry name" value="alpha/beta-Hydrolases"/>
    <property type="match status" value="1"/>
</dbReference>
<name>A0A3M7GNR8_HORWE</name>
<reference evidence="4 5" key="1">
    <citation type="journal article" date="2018" name="BMC Genomics">
        <title>Genomic evidence for intraspecific hybridization in a clonal and extremely halotolerant yeast.</title>
        <authorList>
            <person name="Gostincar C."/>
            <person name="Stajich J.E."/>
            <person name="Zupancic J."/>
            <person name="Zalar P."/>
            <person name="Gunde-Cimerman N."/>
        </authorList>
    </citation>
    <scope>NUCLEOTIDE SEQUENCE [LARGE SCALE GENOMIC DNA]</scope>
    <source>
        <strain evidence="4 5">EXF-171</strain>
    </source>
</reference>
<dbReference type="AlphaFoldDB" id="A0A3M7GNR8"/>
<feature type="region of interest" description="Disordered" evidence="2">
    <location>
        <begin position="1"/>
        <end position="27"/>
    </location>
</feature>
<feature type="domain" description="Alpha/beta hydrolase fold-3" evidence="3">
    <location>
        <begin position="113"/>
        <end position="327"/>
    </location>
</feature>
<dbReference type="Pfam" id="PF07859">
    <property type="entry name" value="Abhydrolase_3"/>
    <property type="match status" value="1"/>
</dbReference>
<dbReference type="GO" id="GO:0016787">
    <property type="term" value="F:hydrolase activity"/>
    <property type="evidence" value="ECO:0007669"/>
    <property type="project" value="UniProtKB-KW"/>
</dbReference>
<dbReference type="InterPro" id="IPR050300">
    <property type="entry name" value="GDXG_lipolytic_enzyme"/>
</dbReference>
<keyword evidence="1" id="KW-0378">Hydrolase</keyword>
<gene>
    <name evidence="4" type="ORF">D0862_06004</name>
</gene>
<organism evidence="4 5">
    <name type="scientific">Hortaea werneckii</name>
    <name type="common">Black yeast</name>
    <name type="synonym">Cladosporium werneckii</name>
    <dbReference type="NCBI Taxonomy" id="91943"/>
    <lineage>
        <taxon>Eukaryota</taxon>
        <taxon>Fungi</taxon>
        <taxon>Dikarya</taxon>
        <taxon>Ascomycota</taxon>
        <taxon>Pezizomycotina</taxon>
        <taxon>Dothideomycetes</taxon>
        <taxon>Dothideomycetidae</taxon>
        <taxon>Mycosphaerellales</taxon>
        <taxon>Teratosphaeriaceae</taxon>
        <taxon>Hortaea</taxon>
    </lineage>
</organism>
<proteinExistence type="predicted"/>
<dbReference type="InterPro" id="IPR013094">
    <property type="entry name" value="AB_hydrolase_3"/>
</dbReference>
<dbReference type="Gene3D" id="3.40.50.1820">
    <property type="entry name" value="alpha/beta hydrolase"/>
    <property type="match status" value="1"/>
</dbReference>
<accession>A0A3M7GNR8</accession>
<dbReference type="PANTHER" id="PTHR48081:SF8">
    <property type="entry name" value="ALPHA_BETA HYDROLASE FOLD-3 DOMAIN-CONTAINING PROTEIN-RELATED"/>
    <property type="match status" value="1"/>
</dbReference>
<comment type="caution">
    <text evidence="4">The sequence shown here is derived from an EMBL/GenBank/DDBJ whole genome shotgun (WGS) entry which is preliminary data.</text>
</comment>
<sequence length="369" mass="40230">MQPSLRAKASDSANQRSASMLIEPDELKRASEMDPTILEFVQKNPSPPIDWNDEAAFKARFQALEADTLAQLGPPESSLVETEQDIPMRDGYTSSMKIHKPATPPPQGSPLIVLLFGGGFIGGSKHQMTPNARAMVRAFGAVVVNLSYRLAPQHKFPTAINDCWDGIKWLAAHAGELGADPTKGFIVGGVSAGGLSSAVMCTLAAEEKLNPPLTGAWLSVPAIFDDEGKHVPEKYRKYYLSHQHNAEAPVLDQAAMDALTMHNEWDLNSPLRIPVLSKAPLSQLPPTYFQACGMDPIRDHALVYEEMLKEAGVKTRIDHYPGCLHAHFAFFPGLEVTNKANSDIIVNIGWLLGKEISAEEGLKAYEKPT</sequence>